<evidence type="ECO:0000256" key="2">
    <source>
        <dbReference type="SAM" id="SignalP"/>
    </source>
</evidence>
<evidence type="ECO:0000313" key="5">
    <source>
        <dbReference type="Proteomes" id="UP000276215"/>
    </source>
</evidence>
<dbReference type="GO" id="GO:0009277">
    <property type="term" value="C:fungal-type cell wall"/>
    <property type="evidence" value="ECO:0007669"/>
    <property type="project" value="TreeGrafter"/>
</dbReference>
<reference evidence="4 5" key="1">
    <citation type="journal article" date="2018" name="Nat. Ecol. Evol.">
        <title>Pezizomycetes genomes reveal the molecular basis of ectomycorrhizal truffle lifestyle.</title>
        <authorList>
            <person name="Murat C."/>
            <person name="Payen T."/>
            <person name="Noel B."/>
            <person name="Kuo A."/>
            <person name="Morin E."/>
            <person name="Chen J."/>
            <person name="Kohler A."/>
            <person name="Krizsan K."/>
            <person name="Balestrini R."/>
            <person name="Da Silva C."/>
            <person name="Montanini B."/>
            <person name="Hainaut M."/>
            <person name="Levati E."/>
            <person name="Barry K.W."/>
            <person name="Belfiori B."/>
            <person name="Cichocki N."/>
            <person name="Clum A."/>
            <person name="Dockter R.B."/>
            <person name="Fauchery L."/>
            <person name="Guy J."/>
            <person name="Iotti M."/>
            <person name="Le Tacon F."/>
            <person name="Lindquist E.A."/>
            <person name="Lipzen A."/>
            <person name="Malagnac F."/>
            <person name="Mello A."/>
            <person name="Molinier V."/>
            <person name="Miyauchi S."/>
            <person name="Poulain J."/>
            <person name="Riccioni C."/>
            <person name="Rubini A."/>
            <person name="Sitrit Y."/>
            <person name="Splivallo R."/>
            <person name="Traeger S."/>
            <person name="Wang M."/>
            <person name="Zifcakova L."/>
            <person name="Wipf D."/>
            <person name="Zambonelli A."/>
            <person name="Paolocci F."/>
            <person name="Nowrousian M."/>
            <person name="Ottonello S."/>
            <person name="Baldrian P."/>
            <person name="Spatafora J.W."/>
            <person name="Henrissat B."/>
            <person name="Nagy L.G."/>
            <person name="Aury J.M."/>
            <person name="Wincker P."/>
            <person name="Grigoriev I.V."/>
            <person name="Bonfante P."/>
            <person name="Martin F.M."/>
        </authorList>
    </citation>
    <scope>NUCLEOTIDE SEQUENCE [LARGE SCALE GENOMIC DNA]</scope>
    <source>
        <strain evidence="4 5">120613-1</strain>
    </source>
</reference>
<name>A0A3N4K2W0_9PEZI</name>
<dbReference type="EMBL" id="ML120356">
    <property type="protein sequence ID" value="RPB04904.1"/>
    <property type="molecule type" value="Genomic_DNA"/>
</dbReference>
<feature type="compositionally biased region" description="Low complexity" evidence="1">
    <location>
        <begin position="231"/>
        <end position="247"/>
    </location>
</feature>
<evidence type="ECO:0000256" key="1">
    <source>
        <dbReference type="SAM" id="MobiDB-lite"/>
    </source>
</evidence>
<protein>
    <submittedName>
        <fullName evidence="4">Zincin</fullName>
    </submittedName>
</protein>
<feature type="chain" id="PRO_5018183295" evidence="2">
    <location>
        <begin position="19"/>
        <end position="265"/>
    </location>
</feature>
<feature type="domain" description="Putative peptidase" evidence="3">
    <location>
        <begin position="110"/>
        <end position="197"/>
    </location>
</feature>
<dbReference type="GO" id="GO:0008270">
    <property type="term" value="F:zinc ion binding"/>
    <property type="evidence" value="ECO:0007669"/>
    <property type="project" value="TreeGrafter"/>
</dbReference>
<dbReference type="InterPro" id="IPR039124">
    <property type="entry name" value="PRA1-like"/>
</dbReference>
<gene>
    <name evidence="4" type="ORF">L873DRAFT_1833024</name>
</gene>
<feature type="region of interest" description="Disordered" evidence="1">
    <location>
        <begin position="209"/>
        <end position="247"/>
    </location>
</feature>
<dbReference type="STRING" id="1336337.A0A3N4K2W0"/>
<dbReference type="SUPFAM" id="SSF55486">
    <property type="entry name" value="Metalloproteases ('zincins'), catalytic domain"/>
    <property type="match status" value="1"/>
</dbReference>
<keyword evidence="2" id="KW-0732">Signal</keyword>
<proteinExistence type="predicted"/>
<dbReference type="OrthoDB" id="4689212at2759"/>
<dbReference type="GO" id="GO:0008237">
    <property type="term" value="F:metallopeptidase activity"/>
    <property type="evidence" value="ECO:0007669"/>
    <property type="project" value="InterPro"/>
</dbReference>
<sequence>MKTFGIFSLAVLASNVFAAPAPTTNVAATGIPSATPHLGPVGIEIHGSCNVTERRQLTVALTELEELVSTVQSHLLRTGTSSQIFKKWFGANAATAEVLGWFTLILSASKPETVICPLSYTSRRPLTEMCALGYNVASYKTSFFFASDLLHRVFHVPVLAEGVDALDLAKDGNGSLAWFALEVYAYEVGNPGIGCAGVRAASSTTAATTSTTAAPSSKPSTSMIPPPLPTRPTTTTTTTTTQPPTATFSASLHCRTHSDGMVHCD</sequence>
<dbReference type="Pfam" id="PF13933">
    <property type="entry name" value="HRXXH"/>
    <property type="match status" value="1"/>
</dbReference>
<dbReference type="GO" id="GO:0009986">
    <property type="term" value="C:cell surface"/>
    <property type="evidence" value="ECO:0007669"/>
    <property type="project" value="TreeGrafter"/>
</dbReference>
<dbReference type="GO" id="GO:0005178">
    <property type="term" value="F:integrin binding"/>
    <property type="evidence" value="ECO:0007669"/>
    <property type="project" value="TreeGrafter"/>
</dbReference>
<keyword evidence="5" id="KW-1185">Reference proteome</keyword>
<evidence type="ECO:0000313" key="4">
    <source>
        <dbReference type="EMBL" id="RPB04904.1"/>
    </source>
</evidence>
<dbReference type="Gene3D" id="3.40.390.10">
    <property type="entry name" value="Collagenase (Catalytic Domain)"/>
    <property type="match status" value="1"/>
</dbReference>
<dbReference type="PANTHER" id="PTHR39399">
    <property type="entry name" value="PROTEIN ZPS1"/>
    <property type="match status" value="1"/>
</dbReference>
<dbReference type="GO" id="GO:0005576">
    <property type="term" value="C:extracellular region"/>
    <property type="evidence" value="ECO:0007669"/>
    <property type="project" value="TreeGrafter"/>
</dbReference>
<dbReference type="PANTHER" id="PTHR39399:SF1">
    <property type="entry name" value="PROTEIN ZPS1"/>
    <property type="match status" value="1"/>
</dbReference>
<dbReference type="InterPro" id="IPR029482">
    <property type="entry name" value="HRXXH"/>
</dbReference>
<dbReference type="Proteomes" id="UP000276215">
    <property type="component" value="Unassembled WGS sequence"/>
</dbReference>
<dbReference type="AlphaFoldDB" id="A0A3N4K2W0"/>
<evidence type="ECO:0000259" key="3">
    <source>
        <dbReference type="Pfam" id="PF13933"/>
    </source>
</evidence>
<organism evidence="4 5">
    <name type="scientific">Choiromyces venosus 120613-1</name>
    <dbReference type="NCBI Taxonomy" id="1336337"/>
    <lineage>
        <taxon>Eukaryota</taxon>
        <taxon>Fungi</taxon>
        <taxon>Dikarya</taxon>
        <taxon>Ascomycota</taxon>
        <taxon>Pezizomycotina</taxon>
        <taxon>Pezizomycetes</taxon>
        <taxon>Pezizales</taxon>
        <taxon>Tuberaceae</taxon>
        <taxon>Choiromyces</taxon>
    </lineage>
</organism>
<dbReference type="InterPro" id="IPR024079">
    <property type="entry name" value="MetalloPept_cat_dom_sf"/>
</dbReference>
<accession>A0A3N4K2W0</accession>
<feature type="signal peptide" evidence="2">
    <location>
        <begin position="1"/>
        <end position="18"/>
    </location>
</feature>
<feature type="compositionally biased region" description="Low complexity" evidence="1">
    <location>
        <begin position="209"/>
        <end position="222"/>
    </location>
</feature>